<gene>
    <name evidence="2" type="ORF">M440DRAFT_1298397</name>
</gene>
<dbReference type="EMBL" id="KZ679132">
    <property type="protein sequence ID" value="PTB76173.1"/>
    <property type="molecule type" value="Genomic_DNA"/>
</dbReference>
<feature type="non-terminal residue" evidence="2">
    <location>
        <position position="1"/>
    </location>
</feature>
<evidence type="ECO:0000313" key="2">
    <source>
        <dbReference type="EMBL" id="PTB76173.1"/>
    </source>
</evidence>
<accession>A0A2T4C3P6</accession>
<proteinExistence type="predicted"/>
<dbReference type="AlphaFoldDB" id="A0A2T4C3P6"/>
<keyword evidence="3" id="KW-1185">Reference proteome</keyword>
<evidence type="ECO:0000256" key="1">
    <source>
        <dbReference type="SAM" id="Coils"/>
    </source>
</evidence>
<reference evidence="2 3" key="1">
    <citation type="submission" date="2016-07" db="EMBL/GenBank/DDBJ databases">
        <title>Multiple horizontal gene transfer events from other fungi enriched the ability of initially mycotrophic Trichoderma (Ascomycota) to feed on dead plant biomass.</title>
        <authorList>
            <consortium name="DOE Joint Genome Institute"/>
            <person name="Aerts A."/>
            <person name="Atanasova L."/>
            <person name="Chenthamara K."/>
            <person name="Zhang J."/>
            <person name="Grujic M."/>
            <person name="Henrissat B."/>
            <person name="Kuo A."/>
            <person name="Salamov A."/>
            <person name="Lipzen A."/>
            <person name="Labutti K."/>
            <person name="Barry K."/>
            <person name="Miao Y."/>
            <person name="Rahimi M.J."/>
            <person name="Shen Q."/>
            <person name="Grigoriev I.V."/>
            <person name="Kubicek C.P."/>
            <person name="Druzhinina I.S."/>
        </authorList>
    </citation>
    <scope>NUCLEOTIDE SEQUENCE [LARGE SCALE GENOMIC DNA]</scope>
    <source>
        <strain evidence="2 3">ATCC 18648</strain>
    </source>
</reference>
<feature type="non-terminal residue" evidence="2">
    <location>
        <position position="125"/>
    </location>
</feature>
<organism evidence="2 3">
    <name type="scientific">Trichoderma longibrachiatum ATCC 18648</name>
    <dbReference type="NCBI Taxonomy" id="983965"/>
    <lineage>
        <taxon>Eukaryota</taxon>
        <taxon>Fungi</taxon>
        <taxon>Dikarya</taxon>
        <taxon>Ascomycota</taxon>
        <taxon>Pezizomycotina</taxon>
        <taxon>Sordariomycetes</taxon>
        <taxon>Hypocreomycetidae</taxon>
        <taxon>Hypocreales</taxon>
        <taxon>Hypocreaceae</taxon>
        <taxon>Trichoderma</taxon>
    </lineage>
</organism>
<dbReference type="Proteomes" id="UP000240760">
    <property type="component" value="Unassembled WGS sequence"/>
</dbReference>
<sequence>HEDIEVKLEPVKATRSLETLTTRKPRDATQNAMDRLVQDLLASQKDLEDERSKTAVKDAEIVQLKEDMAHLQQRDYKDCEEANELRRLLAFHIKNGEQLSRRFRDLQAVNKDLQAQLQASEMALE</sequence>
<name>A0A2T4C3P6_TRILO</name>
<dbReference type="OrthoDB" id="5138316at2759"/>
<keyword evidence="1" id="KW-0175">Coiled coil</keyword>
<feature type="coiled-coil region" evidence="1">
    <location>
        <begin position="96"/>
        <end position="123"/>
    </location>
</feature>
<protein>
    <submittedName>
        <fullName evidence="2">Uncharacterized protein</fullName>
    </submittedName>
</protein>
<evidence type="ECO:0000313" key="3">
    <source>
        <dbReference type="Proteomes" id="UP000240760"/>
    </source>
</evidence>